<dbReference type="SMR" id="A0A5R8NPZ9"/>
<dbReference type="InterPro" id="IPR012347">
    <property type="entry name" value="Ferritin-like"/>
</dbReference>
<dbReference type="Gene3D" id="1.20.1260.10">
    <property type="match status" value="1"/>
</dbReference>
<dbReference type="EMBL" id="VBUT01000005">
    <property type="protein sequence ID" value="TLF77739.1"/>
    <property type="molecule type" value="Genomic_DNA"/>
</dbReference>
<dbReference type="InterPro" id="IPR005183">
    <property type="entry name" value="DUF305_CopM-like"/>
</dbReference>
<dbReference type="PROSITE" id="PS51257">
    <property type="entry name" value="PROKAR_LIPOPROTEIN"/>
    <property type="match status" value="1"/>
</dbReference>
<dbReference type="PANTHER" id="PTHR36933">
    <property type="entry name" value="SLL0788 PROTEIN"/>
    <property type="match status" value="1"/>
</dbReference>
<name>A0A5R8NPZ9_9NOCA</name>
<feature type="signal peptide" evidence="1">
    <location>
        <begin position="1"/>
        <end position="23"/>
    </location>
</feature>
<proteinExistence type="predicted"/>
<dbReference type="Proteomes" id="UP000306378">
    <property type="component" value="Unassembled WGS sequence"/>
</dbReference>
<dbReference type="AlphaFoldDB" id="A0A5R8NPZ9"/>
<gene>
    <name evidence="3" type="ORF">FEK34_15705</name>
</gene>
<feature type="chain" id="PRO_5039299829" evidence="1">
    <location>
        <begin position="24"/>
        <end position="213"/>
    </location>
</feature>
<evidence type="ECO:0000313" key="3">
    <source>
        <dbReference type="EMBL" id="TLF77739.1"/>
    </source>
</evidence>
<sequence length="213" mass="22708">MNKTKKTLAVGATALAVTFTAAACGDSDTDTTTATTPSAAISATTPAAEDTAAHNDADVMFAQMMIPHHTQAIEMSDMILAKQGIPEPVTALANQIKAAQGPEIDQLTTWLGQWGEPTQMPSSSAMPGHDMPETEGMEGMMSEEDMQALSDAQGTEAARLFLNQMIAHHEGAIDMAQTEIEDGQFPDAVQMARTIVDTQQQEIDTMRQLLTTL</sequence>
<accession>A0A5R8NPZ9</accession>
<protein>
    <submittedName>
        <fullName evidence="3">DUF305 domain-containing protein</fullName>
    </submittedName>
</protein>
<dbReference type="Pfam" id="PF03713">
    <property type="entry name" value="DUF305"/>
    <property type="match status" value="1"/>
</dbReference>
<comment type="caution">
    <text evidence="3">The sequence shown here is derived from an EMBL/GenBank/DDBJ whole genome shotgun (WGS) entry which is preliminary data.</text>
</comment>
<evidence type="ECO:0000313" key="4">
    <source>
        <dbReference type="Proteomes" id="UP000306378"/>
    </source>
</evidence>
<keyword evidence="1" id="KW-0732">Signal</keyword>
<feature type="domain" description="DUF305" evidence="2">
    <location>
        <begin position="58"/>
        <end position="210"/>
    </location>
</feature>
<dbReference type="RefSeq" id="WP_040793572.1">
    <property type="nucleotide sequence ID" value="NZ_JADLPF010000003.1"/>
</dbReference>
<evidence type="ECO:0000259" key="2">
    <source>
        <dbReference type="Pfam" id="PF03713"/>
    </source>
</evidence>
<reference evidence="3 4" key="1">
    <citation type="submission" date="2019-05" db="EMBL/GenBank/DDBJ databases">
        <title>Genomes sequences of two Nocardia cyriacigeorgica environmental isolates, type strains Nocardia asteroides ATCC 19247 and Nocardia cyriacigeorgica DSM 44484.</title>
        <authorList>
            <person name="Vautrin F."/>
            <person name="Bergeron E."/>
            <person name="Dubost A."/>
            <person name="Abrouk D."/>
            <person name="Rodriguez Nava V."/>
            <person name="Pujic P."/>
        </authorList>
    </citation>
    <scope>NUCLEOTIDE SEQUENCE [LARGE SCALE GENOMIC DNA]</scope>
    <source>
        <strain evidence="3 4">EML 446</strain>
    </source>
</reference>
<evidence type="ECO:0000256" key="1">
    <source>
        <dbReference type="SAM" id="SignalP"/>
    </source>
</evidence>
<dbReference type="PANTHER" id="PTHR36933:SF1">
    <property type="entry name" value="SLL0788 PROTEIN"/>
    <property type="match status" value="1"/>
</dbReference>
<organism evidence="3 4">
    <name type="scientific">Nocardia cyriacigeorgica</name>
    <dbReference type="NCBI Taxonomy" id="135487"/>
    <lineage>
        <taxon>Bacteria</taxon>
        <taxon>Bacillati</taxon>
        <taxon>Actinomycetota</taxon>
        <taxon>Actinomycetes</taxon>
        <taxon>Mycobacteriales</taxon>
        <taxon>Nocardiaceae</taxon>
        <taxon>Nocardia</taxon>
    </lineage>
</organism>